<feature type="region of interest" description="Disordered" evidence="2">
    <location>
        <begin position="45"/>
        <end position="95"/>
    </location>
</feature>
<dbReference type="OrthoDB" id="5871666at2759"/>
<comment type="caution">
    <text evidence="3">The sequence shown here is derived from an EMBL/GenBank/DDBJ whole genome shotgun (WGS) entry which is preliminary data.</text>
</comment>
<name>A0A016SST3_9BILA</name>
<gene>
    <name evidence="3" type="primary">Acey_s0182.g904</name>
    <name evidence="3" type="ORF">Y032_0182g904</name>
</gene>
<feature type="region of interest" description="Disordered" evidence="2">
    <location>
        <begin position="253"/>
        <end position="279"/>
    </location>
</feature>
<evidence type="ECO:0000256" key="2">
    <source>
        <dbReference type="SAM" id="MobiDB-lite"/>
    </source>
</evidence>
<proteinExistence type="predicted"/>
<evidence type="ECO:0000313" key="3">
    <source>
        <dbReference type="EMBL" id="EYB93461.1"/>
    </source>
</evidence>
<dbReference type="AlphaFoldDB" id="A0A016SST3"/>
<evidence type="ECO:0000313" key="4">
    <source>
        <dbReference type="Proteomes" id="UP000024635"/>
    </source>
</evidence>
<protein>
    <submittedName>
        <fullName evidence="3">Uncharacterized protein</fullName>
    </submittedName>
</protein>
<evidence type="ECO:0000256" key="1">
    <source>
        <dbReference type="SAM" id="Coils"/>
    </source>
</evidence>
<feature type="coiled-coil region" evidence="1">
    <location>
        <begin position="122"/>
        <end position="175"/>
    </location>
</feature>
<reference evidence="4" key="1">
    <citation type="journal article" date="2015" name="Nat. Genet.">
        <title>The genome and transcriptome of the zoonotic hookworm Ancylostoma ceylanicum identify infection-specific gene families.</title>
        <authorList>
            <person name="Schwarz E.M."/>
            <person name="Hu Y."/>
            <person name="Antoshechkin I."/>
            <person name="Miller M.M."/>
            <person name="Sternberg P.W."/>
            <person name="Aroian R.V."/>
        </authorList>
    </citation>
    <scope>NUCLEOTIDE SEQUENCE</scope>
    <source>
        <strain evidence="4">HY135</strain>
    </source>
</reference>
<organism evidence="3 4">
    <name type="scientific">Ancylostoma ceylanicum</name>
    <dbReference type="NCBI Taxonomy" id="53326"/>
    <lineage>
        <taxon>Eukaryota</taxon>
        <taxon>Metazoa</taxon>
        <taxon>Ecdysozoa</taxon>
        <taxon>Nematoda</taxon>
        <taxon>Chromadorea</taxon>
        <taxon>Rhabditida</taxon>
        <taxon>Rhabditina</taxon>
        <taxon>Rhabditomorpha</taxon>
        <taxon>Strongyloidea</taxon>
        <taxon>Ancylostomatidae</taxon>
        <taxon>Ancylostomatinae</taxon>
        <taxon>Ancylostoma</taxon>
    </lineage>
</organism>
<dbReference type="EMBL" id="JARK01001518">
    <property type="protein sequence ID" value="EYB93461.1"/>
    <property type="molecule type" value="Genomic_DNA"/>
</dbReference>
<keyword evidence="1" id="KW-0175">Coiled coil</keyword>
<dbReference type="Proteomes" id="UP000024635">
    <property type="component" value="Unassembled WGS sequence"/>
</dbReference>
<sequence length="279" mass="31770">MRASHLRKSCERSLINAARRTTLPDCPIIDSHVLSKITRAANGAHLSADLTRGKHRKSSTEKKPEKPPSKEEPVEAIASLSPVETNENKKDSKNEVISVPVESGSPELNIASKSFVWRDNRDNELEIRLEKLNKILSEIKEDKIRKIKESVAKWEAKYEKRLIDLELSMQNFEKKCKYDRAELSEQISRVEEMSDVNMALRQRIEKKLIAHGTASQPEQNRQRILTLALNMLRGILYYTAQIRDAFMNINRPALKPKEDTPAPAVATKEEQPQVIKGNA</sequence>
<feature type="compositionally biased region" description="Basic and acidic residues" evidence="2">
    <location>
        <begin position="58"/>
        <end position="73"/>
    </location>
</feature>
<keyword evidence="4" id="KW-1185">Reference proteome</keyword>
<accession>A0A016SST3</accession>